<name>A0A447QD95_SERRU</name>
<reference evidence="1 2" key="1">
    <citation type="submission" date="2018-12" db="EMBL/GenBank/DDBJ databases">
        <authorList>
            <consortium name="Pathogen Informatics"/>
        </authorList>
    </citation>
    <scope>NUCLEOTIDE SEQUENCE [LARGE SCALE GENOMIC DNA]</scope>
    <source>
        <strain evidence="1 2">NCTC9419</strain>
    </source>
</reference>
<dbReference type="EMBL" id="LR134155">
    <property type="protein sequence ID" value="VEA67967.1"/>
    <property type="molecule type" value="Genomic_DNA"/>
</dbReference>
<organism evidence="1 2">
    <name type="scientific">Serratia rubidaea</name>
    <name type="common">Serratia marinorubra</name>
    <dbReference type="NCBI Taxonomy" id="61652"/>
    <lineage>
        <taxon>Bacteria</taxon>
        <taxon>Pseudomonadati</taxon>
        <taxon>Pseudomonadota</taxon>
        <taxon>Gammaproteobacteria</taxon>
        <taxon>Enterobacterales</taxon>
        <taxon>Yersiniaceae</taxon>
        <taxon>Serratia</taxon>
    </lineage>
</organism>
<accession>A0A447QD95</accession>
<evidence type="ECO:0000313" key="1">
    <source>
        <dbReference type="EMBL" id="VEA67967.1"/>
    </source>
</evidence>
<dbReference type="Pfam" id="PF20118">
    <property type="entry name" value="DUF6508"/>
    <property type="match status" value="1"/>
</dbReference>
<gene>
    <name evidence="1" type="ORF">NCTC9419_00165</name>
</gene>
<dbReference type="InterPro" id="IPR045425">
    <property type="entry name" value="DUF6508"/>
</dbReference>
<protein>
    <submittedName>
        <fullName evidence="1">Uncharacterized protein</fullName>
    </submittedName>
</protein>
<proteinExistence type="predicted"/>
<evidence type="ECO:0000313" key="2">
    <source>
        <dbReference type="Proteomes" id="UP000271603"/>
    </source>
</evidence>
<dbReference type="RefSeq" id="WP_128143408.1">
    <property type="nucleotide sequence ID" value="NZ_CP042353.1"/>
</dbReference>
<dbReference type="Proteomes" id="UP000271603">
    <property type="component" value="Chromosome"/>
</dbReference>
<dbReference type="AlphaFoldDB" id="A0A447QD95"/>
<sequence>MTAIPPLSKPDIDAVLDSAAGVTPPPGAQWRLDEVPHDPLLRHIQALSRHQFIFVFDWTNEFSRGGDPRFTCRRTLAQADLTLLRKLMTAHLRMDRFSDNHLAGLIISGYWQACLDRLQALRRAM</sequence>